<dbReference type="InterPro" id="IPR033788">
    <property type="entry name" value="VbhA-like"/>
</dbReference>
<protein>
    <recommendedName>
        <fullName evidence="1">Antitoxin VbhA domain-containing protein</fullName>
    </recommendedName>
</protein>
<dbReference type="KEGG" id="xfr:BER92_19330"/>
<dbReference type="InterPro" id="IPR043038">
    <property type="entry name" value="VbhA_sf"/>
</dbReference>
<evidence type="ECO:0000259" key="1">
    <source>
        <dbReference type="Pfam" id="PF18495"/>
    </source>
</evidence>
<geneLocation type="plasmid" evidence="2">
    <name>pPD885-29</name>
</geneLocation>
<sequence>MQQCTYEIEPRPIDLGGGWRLRLLQDGEEVGGGVFPLAEGAEDVVMATNEAHADAVAEGAAWLASRSVDDVQPEEVEAFAELGSQPGAVGYDENGQLVRVRLDGTHEVIPEQGGSSPIRADEIAGMDWWNTAPEAERREWMRRAGDTGRAADAWAEYKRCTPQRPLHPAELRERRDAITYAQASIELEGFKLPPEYGAAAERFAAGEITFGELGEVADELATQIKARQS</sequence>
<dbReference type="EMBL" id="LT853886">
    <property type="protein sequence ID" value="SMR06021.1"/>
    <property type="molecule type" value="Genomic_DNA"/>
</dbReference>
<keyword evidence="4" id="KW-1185">Reference proteome</keyword>
<evidence type="ECO:0000313" key="3">
    <source>
        <dbReference type="EMBL" id="SMR06021.1"/>
    </source>
</evidence>
<dbReference type="InterPro" id="IPR041535">
    <property type="entry name" value="VbhA"/>
</dbReference>
<proteinExistence type="predicted"/>
<reference evidence="3 5" key="2">
    <citation type="submission" date="2017-05" db="EMBL/GenBank/DDBJ databases">
        <authorList>
            <person name="Song R."/>
            <person name="Chenine A.L."/>
            <person name="Ruprecht R.M."/>
        </authorList>
    </citation>
    <scope>NUCLEOTIDE SEQUENCE [LARGE SCALE GENOMIC DNA]</scope>
    <source>
        <strain evidence="3">PD5205</strain>
        <plasmid evidence="5">ppd5205-30</plasmid>
    </source>
</reference>
<feature type="domain" description="Antitoxin VbhA" evidence="1">
    <location>
        <begin position="174"/>
        <end position="215"/>
    </location>
</feature>
<dbReference type="RefSeq" id="WP_065975502.1">
    <property type="nucleotide sequence ID" value="NZ_CP016831.1"/>
</dbReference>
<evidence type="ECO:0000313" key="5">
    <source>
        <dbReference type="Proteomes" id="UP000195953"/>
    </source>
</evidence>
<dbReference type="Proteomes" id="UP000195877">
    <property type="component" value="Plasmid pPD885-29"/>
</dbReference>
<dbReference type="Proteomes" id="UP000195953">
    <property type="component" value="Plasmid pPD5205-30"/>
</dbReference>
<dbReference type="Gene3D" id="1.10.8.1050">
    <property type="entry name" value="Antitoxin VbhA-like"/>
    <property type="match status" value="1"/>
</dbReference>
<geneLocation type="plasmid" evidence="5">
    <name>ppd5205-30</name>
</geneLocation>
<organism evidence="3 5">
    <name type="scientific">Xanthomonas fragariae</name>
    <dbReference type="NCBI Taxonomy" id="48664"/>
    <lineage>
        <taxon>Bacteria</taxon>
        <taxon>Pseudomonadati</taxon>
        <taxon>Pseudomonadota</taxon>
        <taxon>Gammaproteobacteria</taxon>
        <taxon>Lysobacterales</taxon>
        <taxon>Lysobacteraceae</taxon>
        <taxon>Xanthomonas</taxon>
    </lineage>
</organism>
<evidence type="ECO:0000313" key="4">
    <source>
        <dbReference type="Proteomes" id="UP000195877"/>
    </source>
</evidence>
<dbReference type="GeneID" id="69055387"/>
<accession>A0A1Y6HCJ8</accession>
<dbReference type="Pfam" id="PF18495">
    <property type="entry name" value="VbhA"/>
    <property type="match status" value="1"/>
</dbReference>
<dbReference type="AlphaFoldDB" id="A0A1Y6HCJ8"/>
<name>A0A1Y6HCJ8_9XANT</name>
<geneLocation type="plasmid" evidence="4">
    <name>ppd885-29</name>
</geneLocation>
<dbReference type="EMBL" id="LT853883">
    <property type="protein sequence ID" value="SMR01259.1"/>
    <property type="molecule type" value="Genomic_DNA"/>
</dbReference>
<reference evidence="2 4" key="1">
    <citation type="submission" date="2017-05" db="EMBL/GenBank/DDBJ databases">
        <authorList>
            <person name="Blom J."/>
        </authorList>
    </citation>
    <scope>NUCLEOTIDE SEQUENCE [LARGE SCALE GENOMIC DNA]</scope>
    <source>
        <strain evidence="2">PD885</strain>
        <plasmid evidence="2">pPD885-29</plasmid>
        <plasmid evidence="4">ppd885-29</plasmid>
    </source>
</reference>
<evidence type="ECO:0000313" key="2">
    <source>
        <dbReference type="EMBL" id="SMR01259.1"/>
    </source>
</evidence>
<gene>
    <name evidence="3" type="ORF">PD5205_04019</name>
    <name evidence="2" type="ORF">PD885_04017</name>
</gene>
<dbReference type="CDD" id="cd11586">
    <property type="entry name" value="VbhA_like"/>
    <property type="match status" value="1"/>
</dbReference>
<keyword evidence="2" id="KW-0614">Plasmid</keyword>